<dbReference type="AlphaFoldDB" id="A0AAW1BVQ3"/>
<keyword evidence="7 10" id="KW-0472">Membrane</keyword>
<feature type="transmembrane region" description="Helical" evidence="10">
    <location>
        <begin position="111"/>
        <end position="133"/>
    </location>
</feature>
<evidence type="ECO:0000256" key="7">
    <source>
        <dbReference type="ARBA" id="ARBA00023136"/>
    </source>
</evidence>
<gene>
    <name evidence="12" type="ORF">NXF25_004700</name>
</gene>
<keyword evidence="9" id="KW-0297">G-protein coupled receptor</keyword>
<dbReference type="PRINTS" id="PR00245">
    <property type="entry name" value="OLFACTORYR"/>
</dbReference>
<keyword evidence="5 10" id="KW-0552">Olfaction</keyword>
<proteinExistence type="inferred from homology"/>
<feature type="transmembrane region" description="Helical" evidence="10">
    <location>
        <begin position="153"/>
        <end position="171"/>
    </location>
</feature>
<dbReference type="InterPro" id="IPR000276">
    <property type="entry name" value="GPCR_Rhodpsn"/>
</dbReference>
<dbReference type="InterPro" id="IPR017452">
    <property type="entry name" value="GPCR_Rhodpsn_7TM"/>
</dbReference>
<dbReference type="GO" id="GO:0005886">
    <property type="term" value="C:plasma membrane"/>
    <property type="evidence" value="ECO:0007669"/>
    <property type="project" value="UniProtKB-SubCell"/>
</dbReference>
<dbReference type="Proteomes" id="UP001474421">
    <property type="component" value="Unassembled WGS sequence"/>
</dbReference>
<feature type="transmembrane region" description="Helical" evidence="10">
    <location>
        <begin position="218"/>
        <end position="238"/>
    </location>
</feature>
<comment type="caution">
    <text evidence="12">The sequence shown here is derived from an EMBL/GenBank/DDBJ whole genome shotgun (WGS) entry which is preliminary data.</text>
</comment>
<dbReference type="PRINTS" id="PR00237">
    <property type="entry name" value="GPCRRHODOPSN"/>
</dbReference>
<dbReference type="CDD" id="cd15421">
    <property type="entry name" value="7tmA_OR2T-like"/>
    <property type="match status" value="1"/>
</dbReference>
<feature type="domain" description="G-protein coupled receptors family 1 profile" evidence="11">
    <location>
        <begin position="54"/>
        <end position="303"/>
    </location>
</feature>
<sequence length="325" mass="36691">MKVVVYYLAGELVMEIMNRTLWTEFILLGLLTHTVTHTVFFGVILLIFFVALLGNSLFFFVIITGSYSRAPMYFFLSQLSFIDICQTSSIVPKMSMDFWNKGNTISLAGCGTQIFLTFMMGGAECLLLAVMSYDRYVAICKPLHYPVLMNRKVCVTMSGGVWFGAVFHSLVHTFCVLQLPFCESNRVNQFFCTVQALLKLSCSETSTYENLFFLNGSILLLAPFSIILASYIAILLTVLGMQSVEGKHKAFGTCLSHLCVVGLFYGAASFKYMRPRSYRTPEQDKVASLFCDIVTPMLNPLIYSLRNRDVLVELRKHILKCKLHI</sequence>
<organism evidence="12 13">
    <name type="scientific">Crotalus adamanteus</name>
    <name type="common">Eastern diamondback rattlesnake</name>
    <dbReference type="NCBI Taxonomy" id="8729"/>
    <lineage>
        <taxon>Eukaryota</taxon>
        <taxon>Metazoa</taxon>
        <taxon>Chordata</taxon>
        <taxon>Craniata</taxon>
        <taxon>Vertebrata</taxon>
        <taxon>Euteleostomi</taxon>
        <taxon>Lepidosauria</taxon>
        <taxon>Squamata</taxon>
        <taxon>Bifurcata</taxon>
        <taxon>Unidentata</taxon>
        <taxon>Episquamata</taxon>
        <taxon>Toxicofera</taxon>
        <taxon>Serpentes</taxon>
        <taxon>Colubroidea</taxon>
        <taxon>Viperidae</taxon>
        <taxon>Crotalinae</taxon>
        <taxon>Crotalus</taxon>
    </lineage>
</organism>
<keyword evidence="2 10" id="KW-1003">Cell membrane</keyword>
<dbReference type="GO" id="GO:0004930">
    <property type="term" value="F:G protein-coupled receptor activity"/>
    <property type="evidence" value="ECO:0007669"/>
    <property type="project" value="UniProtKB-KW"/>
</dbReference>
<keyword evidence="13" id="KW-1185">Reference proteome</keyword>
<dbReference type="FunFam" id="1.20.1070.10:FF:000008">
    <property type="entry name" value="Olfactory receptor"/>
    <property type="match status" value="1"/>
</dbReference>
<keyword evidence="3 10" id="KW-0716">Sensory transduction</keyword>
<dbReference type="PROSITE" id="PS00237">
    <property type="entry name" value="G_PROTEIN_RECEP_F1_1"/>
    <property type="match status" value="1"/>
</dbReference>
<reference evidence="12 13" key="1">
    <citation type="journal article" date="2024" name="Proc. Natl. Acad. Sci. U.S.A.">
        <title>The genetic regulatory architecture and epigenomic basis for age-related changes in rattlesnake venom.</title>
        <authorList>
            <person name="Hogan M.P."/>
            <person name="Holding M.L."/>
            <person name="Nystrom G.S."/>
            <person name="Colston T.J."/>
            <person name="Bartlett D.A."/>
            <person name="Mason A.J."/>
            <person name="Ellsworth S.A."/>
            <person name="Rautsaw R.M."/>
            <person name="Lawrence K.C."/>
            <person name="Strickland J.L."/>
            <person name="He B."/>
            <person name="Fraser P."/>
            <person name="Margres M.J."/>
            <person name="Gilbert D.M."/>
            <person name="Gibbs H.L."/>
            <person name="Parkinson C.L."/>
            <person name="Rokyta D.R."/>
        </authorList>
    </citation>
    <scope>NUCLEOTIDE SEQUENCE [LARGE SCALE GENOMIC DNA]</scope>
    <source>
        <strain evidence="12">DRR0105</strain>
    </source>
</reference>
<evidence type="ECO:0000259" key="11">
    <source>
        <dbReference type="PROSITE" id="PS50262"/>
    </source>
</evidence>
<dbReference type="GO" id="GO:0004984">
    <property type="term" value="F:olfactory receptor activity"/>
    <property type="evidence" value="ECO:0007669"/>
    <property type="project" value="InterPro"/>
</dbReference>
<evidence type="ECO:0000256" key="8">
    <source>
        <dbReference type="ARBA" id="ARBA00023224"/>
    </source>
</evidence>
<evidence type="ECO:0000256" key="3">
    <source>
        <dbReference type="ARBA" id="ARBA00022606"/>
    </source>
</evidence>
<evidence type="ECO:0000256" key="10">
    <source>
        <dbReference type="RuleBase" id="RU363047"/>
    </source>
</evidence>
<protein>
    <recommendedName>
        <fullName evidence="10">Olfactory receptor</fullName>
    </recommendedName>
</protein>
<evidence type="ECO:0000256" key="5">
    <source>
        <dbReference type="ARBA" id="ARBA00022725"/>
    </source>
</evidence>
<keyword evidence="9 12" id="KW-0675">Receptor</keyword>
<keyword evidence="8 9" id="KW-0807">Transducer</keyword>
<dbReference type="SUPFAM" id="SSF81321">
    <property type="entry name" value="Family A G protein-coupled receptor-like"/>
    <property type="match status" value="1"/>
</dbReference>
<dbReference type="PROSITE" id="PS50262">
    <property type="entry name" value="G_PROTEIN_RECEP_F1_2"/>
    <property type="match status" value="1"/>
</dbReference>
<evidence type="ECO:0000256" key="2">
    <source>
        <dbReference type="ARBA" id="ARBA00022475"/>
    </source>
</evidence>
<evidence type="ECO:0000313" key="13">
    <source>
        <dbReference type="Proteomes" id="UP001474421"/>
    </source>
</evidence>
<feature type="transmembrane region" description="Helical" evidence="10">
    <location>
        <begin position="250"/>
        <end position="267"/>
    </location>
</feature>
<keyword evidence="4 9" id="KW-0812">Transmembrane</keyword>
<feature type="transmembrane region" description="Helical" evidence="10">
    <location>
        <begin position="39"/>
        <end position="61"/>
    </location>
</feature>
<comment type="subcellular location">
    <subcellularLocation>
        <location evidence="1 10">Cell membrane</location>
        <topology evidence="1 10">Multi-pass membrane protein</topology>
    </subcellularLocation>
</comment>
<evidence type="ECO:0000313" key="12">
    <source>
        <dbReference type="EMBL" id="KAK9405926.1"/>
    </source>
</evidence>
<evidence type="ECO:0000256" key="1">
    <source>
        <dbReference type="ARBA" id="ARBA00004651"/>
    </source>
</evidence>
<evidence type="ECO:0000256" key="9">
    <source>
        <dbReference type="RuleBase" id="RU000688"/>
    </source>
</evidence>
<name>A0AAW1BVQ3_CROAD</name>
<accession>A0AAW1BVQ3</accession>
<evidence type="ECO:0000256" key="6">
    <source>
        <dbReference type="ARBA" id="ARBA00022989"/>
    </source>
</evidence>
<dbReference type="PANTHER" id="PTHR26453">
    <property type="entry name" value="OLFACTORY RECEPTOR"/>
    <property type="match status" value="1"/>
</dbReference>
<evidence type="ECO:0000256" key="4">
    <source>
        <dbReference type="ARBA" id="ARBA00022692"/>
    </source>
</evidence>
<keyword evidence="6 10" id="KW-1133">Transmembrane helix</keyword>
<dbReference type="Gene3D" id="1.20.1070.10">
    <property type="entry name" value="Rhodopsin 7-helix transmembrane proteins"/>
    <property type="match status" value="1"/>
</dbReference>
<dbReference type="Pfam" id="PF13853">
    <property type="entry name" value="7tm_4"/>
    <property type="match status" value="1"/>
</dbReference>
<comment type="similarity">
    <text evidence="9">Belongs to the G-protein coupled receptor 1 family.</text>
</comment>
<dbReference type="EMBL" id="JAOTOJ010000002">
    <property type="protein sequence ID" value="KAK9405926.1"/>
    <property type="molecule type" value="Genomic_DNA"/>
</dbReference>
<dbReference type="InterPro" id="IPR000725">
    <property type="entry name" value="Olfact_rcpt"/>
</dbReference>